<organism evidence="1 2">
    <name type="scientific">Cupriavidus oxalaticus</name>
    <dbReference type="NCBI Taxonomy" id="96344"/>
    <lineage>
        <taxon>Bacteria</taxon>
        <taxon>Pseudomonadati</taxon>
        <taxon>Pseudomonadota</taxon>
        <taxon>Betaproteobacteria</taxon>
        <taxon>Burkholderiales</taxon>
        <taxon>Burkholderiaceae</taxon>
        <taxon>Cupriavidus</taxon>
    </lineage>
</organism>
<proteinExistence type="predicted"/>
<evidence type="ECO:0000313" key="2">
    <source>
        <dbReference type="Proteomes" id="UP000256862"/>
    </source>
</evidence>
<accession>A0A976B9R9</accession>
<sequence>MCQKDSLRPQLPALGKALASVS</sequence>
<protein>
    <submittedName>
        <fullName evidence="1">Uncharacterized protein</fullName>
    </submittedName>
</protein>
<dbReference type="Proteomes" id="UP000256862">
    <property type="component" value="Chromosome CO2235"/>
</dbReference>
<dbReference type="AlphaFoldDB" id="A0A976B9R9"/>
<gene>
    <name evidence="1" type="ORF">CO2235_100090</name>
</gene>
<comment type="caution">
    <text evidence="1">The sequence shown here is derived from an EMBL/GenBank/DDBJ whole genome shotgun (WGS) entry which is preliminary data.</text>
</comment>
<dbReference type="EMBL" id="OGUS01000110">
    <property type="protein sequence ID" value="SPC12070.1"/>
    <property type="molecule type" value="Genomic_DNA"/>
</dbReference>
<evidence type="ECO:0000313" key="1">
    <source>
        <dbReference type="EMBL" id="SPC12070.1"/>
    </source>
</evidence>
<reference evidence="1 2" key="1">
    <citation type="submission" date="2018-01" db="EMBL/GenBank/DDBJ databases">
        <authorList>
            <person name="Clerissi C."/>
        </authorList>
    </citation>
    <scope>NUCLEOTIDE SEQUENCE [LARGE SCALE GENOMIC DNA]</scope>
    <source>
        <strain evidence="1">Cupriavidus oxalaticus LMG 2235</strain>
    </source>
</reference>
<name>A0A976B9R9_9BURK</name>